<evidence type="ECO:0000313" key="4">
    <source>
        <dbReference type="Proteomes" id="UP000202784"/>
    </source>
</evidence>
<dbReference type="GeneID" id="30307637"/>
<dbReference type="RefSeq" id="YP_009322488.1">
    <property type="nucleotide sequence ID" value="NC_031922.1"/>
</dbReference>
<proteinExistence type="predicted"/>
<dbReference type="EMBL" id="KU686204">
    <property type="protein sequence ID" value="AOV60201.1"/>
    <property type="molecule type" value="Genomic_DNA"/>
</dbReference>
<accession>A0A1D8KPQ4</accession>
<dbReference type="Proteomes" id="UP000241903">
    <property type="component" value="Segment"/>
</dbReference>
<dbReference type="KEGG" id="vg:30307637"/>
<organism evidence="3 4">
    <name type="scientific">Synechococcus phage S-CAM9</name>
    <dbReference type="NCBI Taxonomy" id="1883369"/>
    <lineage>
        <taxon>Viruses</taxon>
        <taxon>Duplodnaviria</taxon>
        <taxon>Heunggongvirae</taxon>
        <taxon>Uroviricota</taxon>
        <taxon>Caudoviricetes</taxon>
        <taxon>Pantevenvirales</taxon>
        <taxon>Kyanoviridae</taxon>
        <taxon>Kanaloavirus</taxon>
        <taxon>Kanaloavirus scam9</taxon>
    </lineage>
</organism>
<dbReference type="Proteomes" id="UP000202784">
    <property type="component" value="Segment"/>
</dbReference>
<protein>
    <recommendedName>
        <fullName evidence="6">Fe2OG dioxygenase domain-containing protein</fullName>
    </recommendedName>
</protein>
<sequence>MKNWTDGIRVIDQFLPTEVYEQVVKYLKQPETVTSWGFQMSIKRPETKHPSTFNCHIVKKDNEFFYSTLMDYLSRCFNFEVKPLRIYFNAHVPLSHGSFHTDDGDYTALLYVPTHTDERYDINWGGETQFTNDEPYPNNDTVFVSPWENRLCIFPAKVLHRGLAYLHQDHPIRFTLAFKLERVKKSHVYNLQSKRQ</sequence>
<dbReference type="EMBL" id="KU686205">
    <property type="protein sequence ID" value="AOV60428.1"/>
    <property type="molecule type" value="Genomic_DNA"/>
</dbReference>
<evidence type="ECO:0000313" key="5">
    <source>
        <dbReference type="Proteomes" id="UP000240393"/>
    </source>
</evidence>
<evidence type="ECO:0000313" key="2">
    <source>
        <dbReference type="EMBL" id="AOV60428.1"/>
    </source>
</evidence>
<name>A0A1D8KPQ4_9CAUD</name>
<gene>
    <name evidence="3" type="ORF">N161109_053</name>
    <name evidence="1" type="ORF">S050808_054</name>
    <name evidence="2" type="ORF">S820908_053</name>
</gene>
<evidence type="ECO:0000313" key="1">
    <source>
        <dbReference type="EMBL" id="AOV60201.1"/>
    </source>
</evidence>
<evidence type="ECO:0008006" key="6">
    <source>
        <dbReference type="Google" id="ProtNLM"/>
    </source>
</evidence>
<keyword evidence="4" id="KW-1185">Reference proteome</keyword>
<dbReference type="Proteomes" id="UP000240393">
    <property type="component" value="Segment"/>
</dbReference>
<dbReference type="EMBL" id="KU686206">
    <property type="protein sequence ID" value="AOV60656.1"/>
    <property type="molecule type" value="Genomic_DNA"/>
</dbReference>
<evidence type="ECO:0000313" key="3">
    <source>
        <dbReference type="EMBL" id="AOV60656.1"/>
    </source>
</evidence>
<dbReference type="OrthoDB" id="16445at10239"/>
<dbReference type="Gene3D" id="2.60.120.620">
    <property type="entry name" value="q2cbj1_9rhob like domain"/>
    <property type="match status" value="1"/>
</dbReference>
<reference evidence="4 5" key="1">
    <citation type="journal article" date="2016" name="Virology">
        <title>The genomic content and context of auxiliary metabolic genes in marine cyanomyoviruses.</title>
        <authorList>
            <person name="Crummett L.T."/>
            <person name="Puxty R.J."/>
            <person name="Weihe C."/>
            <person name="Marston M.F."/>
            <person name="Martiny J.B."/>
        </authorList>
    </citation>
    <scope>NUCLEOTIDE SEQUENCE [LARGE SCALE GENOMIC DNA]</scope>
    <source>
        <strain evidence="1">0808SB05</strain>
        <strain evidence="2">0908SB82</strain>
        <strain evidence="3">1109NB16</strain>
    </source>
</reference>